<keyword evidence="8" id="KW-1185">Reference proteome</keyword>
<reference evidence="7 8" key="1">
    <citation type="submission" date="2024-11" db="EMBL/GenBank/DDBJ databases">
        <title>The Natural Products Discovery Center: Release of the First 8490 Sequenced Strains for Exploring Actinobacteria Biosynthetic Diversity.</title>
        <authorList>
            <person name="Kalkreuter E."/>
            <person name="Kautsar S.A."/>
            <person name="Yang D."/>
            <person name="Bader C.D."/>
            <person name="Teijaro C.N."/>
            <person name="Fluegel L."/>
            <person name="Davis C.M."/>
            <person name="Simpson J.R."/>
            <person name="Lauterbach L."/>
            <person name="Steele A.D."/>
            <person name="Gui C."/>
            <person name="Meng S."/>
            <person name="Li G."/>
            <person name="Viehrig K."/>
            <person name="Ye F."/>
            <person name="Su P."/>
            <person name="Kiefer A.F."/>
            <person name="Nichols A."/>
            <person name="Cepeda A.J."/>
            <person name="Yan W."/>
            <person name="Fan B."/>
            <person name="Jiang Y."/>
            <person name="Adhikari A."/>
            <person name="Zheng C.-J."/>
            <person name="Schuster L."/>
            <person name="Cowan T.M."/>
            <person name="Smanski M.J."/>
            <person name="Chevrette M.G."/>
            <person name="De Carvalho L.P.S."/>
            <person name="Shen B."/>
        </authorList>
    </citation>
    <scope>NUCLEOTIDE SEQUENCE [LARGE SCALE GENOMIC DNA]</scope>
    <source>
        <strain evidence="7 8">NPDC020863</strain>
    </source>
</reference>
<dbReference type="InterPro" id="IPR014031">
    <property type="entry name" value="Ketoacyl_synth_C"/>
</dbReference>
<dbReference type="PANTHER" id="PTHR43775">
    <property type="entry name" value="FATTY ACID SYNTHASE"/>
    <property type="match status" value="1"/>
</dbReference>
<evidence type="ECO:0000256" key="5">
    <source>
        <dbReference type="RuleBase" id="RU003694"/>
    </source>
</evidence>
<sequence length="485" mass="50737">MRAYIESLEKLSRTQLMLLLARQHQAETEGLAVVGMSCRLPGGIESPADLWAVVGEGRVLATEQAGVPTDSLGRPRWNLAAPDIAPYAAALRHGGYLTDIDLFDAERFGISEEEARCLDPQQRLLLTETSRALEDAGLTDPGGLCVGVFVSVTTPEYGLAGIRNGVTADRMSGPMATGTVVSGAAGRISVGLGLNGPALTVDTACSSTLVAVHLAGAALRRKECDVAVVGVSHLLLSPVTTAVFAKAGMLSAAGRCRPFTARADGYVRAEGSVVLVLKREQDARADEDTPYALIRSSAIHQHGRRSTMAAPSSAGQQRAIRDCLTAAGVDAAQVGYVEAHGSADKVADAIEIDAIATAYERTSTDRPPLHVGSGKANIGYLETASGAVGLVRAILALRHRTVPPQPDFTDPDPAVFSRPTSVRVPTEALPWPSGEHRLAGVNAFGFTGVNAHVLIEAAATPRPGALPGSPPKAGGHHWLDSYTWH</sequence>
<feature type="domain" description="Ketosynthase family 3 (KS3)" evidence="6">
    <location>
        <begin position="28"/>
        <end position="457"/>
    </location>
</feature>
<evidence type="ECO:0000256" key="1">
    <source>
        <dbReference type="ARBA" id="ARBA00022450"/>
    </source>
</evidence>
<evidence type="ECO:0000256" key="3">
    <source>
        <dbReference type="ARBA" id="ARBA00022679"/>
    </source>
</evidence>
<dbReference type="Gene3D" id="3.40.47.10">
    <property type="match status" value="1"/>
</dbReference>
<dbReference type="InterPro" id="IPR020841">
    <property type="entry name" value="PKS_Beta-ketoAc_synthase_dom"/>
</dbReference>
<dbReference type="PANTHER" id="PTHR43775:SF37">
    <property type="entry name" value="SI:DKEY-61P9.11"/>
    <property type="match status" value="1"/>
</dbReference>
<evidence type="ECO:0000259" key="6">
    <source>
        <dbReference type="PROSITE" id="PS52004"/>
    </source>
</evidence>
<dbReference type="InterPro" id="IPR014030">
    <property type="entry name" value="Ketoacyl_synth_N"/>
</dbReference>
<keyword evidence="1" id="KW-0596">Phosphopantetheine</keyword>
<dbReference type="CDD" id="cd00833">
    <property type="entry name" value="PKS"/>
    <property type="match status" value="1"/>
</dbReference>
<dbReference type="Proteomes" id="UP001620295">
    <property type="component" value="Unassembled WGS sequence"/>
</dbReference>
<dbReference type="PROSITE" id="PS00606">
    <property type="entry name" value="KS3_1"/>
    <property type="match status" value="1"/>
</dbReference>
<comment type="similarity">
    <text evidence="5">Belongs to the thiolase-like superfamily. Beta-ketoacyl-ACP synthases family.</text>
</comment>
<keyword evidence="3 5" id="KW-0808">Transferase</keyword>
<evidence type="ECO:0000313" key="8">
    <source>
        <dbReference type="Proteomes" id="UP001620295"/>
    </source>
</evidence>
<dbReference type="InterPro" id="IPR050091">
    <property type="entry name" value="PKS_NRPS_Biosynth_Enz"/>
</dbReference>
<evidence type="ECO:0000256" key="2">
    <source>
        <dbReference type="ARBA" id="ARBA00022553"/>
    </source>
</evidence>
<dbReference type="PROSITE" id="PS52004">
    <property type="entry name" value="KS3_2"/>
    <property type="match status" value="1"/>
</dbReference>
<dbReference type="Pfam" id="PF00109">
    <property type="entry name" value="ketoacyl-synt"/>
    <property type="match status" value="1"/>
</dbReference>
<keyword evidence="4" id="KW-0012">Acyltransferase</keyword>
<dbReference type="Pfam" id="PF16197">
    <property type="entry name" value="KAsynt_C_assoc"/>
    <property type="match status" value="1"/>
</dbReference>
<dbReference type="SMART" id="SM00825">
    <property type="entry name" value="PKS_KS"/>
    <property type="match status" value="1"/>
</dbReference>
<comment type="caution">
    <text evidence="7">The sequence shown here is derived from an EMBL/GenBank/DDBJ whole genome shotgun (WGS) entry which is preliminary data.</text>
</comment>
<protein>
    <submittedName>
        <fullName evidence="7">Polyketide synthase</fullName>
    </submittedName>
</protein>
<keyword evidence="2" id="KW-0597">Phosphoprotein</keyword>
<dbReference type="InterPro" id="IPR032821">
    <property type="entry name" value="PKS_assoc"/>
</dbReference>
<gene>
    <name evidence="7" type="ORF">ACI2L5_23030</name>
</gene>
<name>A0ABW8LPF2_9ACTN</name>
<organism evidence="7 8">
    <name type="scientific">Streptomyces milbemycinicus</name>
    <dbReference type="NCBI Taxonomy" id="476552"/>
    <lineage>
        <taxon>Bacteria</taxon>
        <taxon>Bacillati</taxon>
        <taxon>Actinomycetota</taxon>
        <taxon>Actinomycetes</taxon>
        <taxon>Kitasatosporales</taxon>
        <taxon>Streptomycetaceae</taxon>
        <taxon>Streptomyces</taxon>
    </lineage>
</organism>
<evidence type="ECO:0000256" key="4">
    <source>
        <dbReference type="ARBA" id="ARBA00023315"/>
    </source>
</evidence>
<evidence type="ECO:0000313" key="7">
    <source>
        <dbReference type="EMBL" id="MFK4267785.1"/>
    </source>
</evidence>
<dbReference type="InterPro" id="IPR018201">
    <property type="entry name" value="Ketoacyl_synth_AS"/>
</dbReference>
<accession>A0ABW8LPF2</accession>
<proteinExistence type="inferred from homology"/>
<dbReference type="RefSeq" id="WP_358635349.1">
    <property type="nucleotide sequence ID" value="NZ_JBFAEV010000007.1"/>
</dbReference>
<dbReference type="SUPFAM" id="SSF53901">
    <property type="entry name" value="Thiolase-like"/>
    <property type="match status" value="1"/>
</dbReference>
<dbReference type="InterPro" id="IPR016039">
    <property type="entry name" value="Thiolase-like"/>
</dbReference>
<dbReference type="Pfam" id="PF02801">
    <property type="entry name" value="Ketoacyl-synt_C"/>
    <property type="match status" value="1"/>
</dbReference>
<dbReference type="EMBL" id="JBJDQH010000007">
    <property type="protein sequence ID" value="MFK4267785.1"/>
    <property type="molecule type" value="Genomic_DNA"/>
</dbReference>